<feature type="non-terminal residue" evidence="2">
    <location>
        <position position="1"/>
    </location>
</feature>
<feature type="transmembrane region" description="Helical" evidence="1">
    <location>
        <begin position="92"/>
        <end position="110"/>
    </location>
</feature>
<protein>
    <submittedName>
        <fullName evidence="2">Uncharacterized protein</fullName>
    </submittedName>
</protein>
<dbReference type="EMBL" id="UINC01133136">
    <property type="protein sequence ID" value="SVD15892.1"/>
    <property type="molecule type" value="Genomic_DNA"/>
</dbReference>
<keyword evidence="1" id="KW-0472">Membrane</keyword>
<accession>A0A382T243</accession>
<proteinExistence type="predicted"/>
<feature type="transmembrane region" description="Helical" evidence="1">
    <location>
        <begin position="20"/>
        <end position="45"/>
    </location>
</feature>
<organism evidence="2">
    <name type="scientific">marine metagenome</name>
    <dbReference type="NCBI Taxonomy" id="408172"/>
    <lineage>
        <taxon>unclassified sequences</taxon>
        <taxon>metagenomes</taxon>
        <taxon>ecological metagenomes</taxon>
    </lineage>
</organism>
<keyword evidence="1" id="KW-1133">Transmembrane helix</keyword>
<dbReference type="AlphaFoldDB" id="A0A382T243"/>
<evidence type="ECO:0000256" key="1">
    <source>
        <dbReference type="SAM" id="Phobius"/>
    </source>
</evidence>
<gene>
    <name evidence="2" type="ORF">METZ01_LOCUS368746</name>
</gene>
<feature type="transmembrane region" description="Helical" evidence="1">
    <location>
        <begin position="57"/>
        <end position="80"/>
    </location>
</feature>
<evidence type="ECO:0000313" key="2">
    <source>
        <dbReference type="EMBL" id="SVD15892.1"/>
    </source>
</evidence>
<reference evidence="2" key="1">
    <citation type="submission" date="2018-05" db="EMBL/GenBank/DDBJ databases">
        <authorList>
            <person name="Lanie J.A."/>
            <person name="Ng W.-L."/>
            <person name="Kazmierczak K.M."/>
            <person name="Andrzejewski T.M."/>
            <person name="Davidsen T.M."/>
            <person name="Wayne K.J."/>
            <person name="Tettelin H."/>
            <person name="Glass J.I."/>
            <person name="Rusch D."/>
            <person name="Podicherti R."/>
            <person name="Tsui H.-C.T."/>
            <person name="Winkler M.E."/>
        </authorList>
    </citation>
    <scope>NUCLEOTIDE SEQUENCE</scope>
</reference>
<sequence>YGLLSIVLITKQSSAVRTEIIILLLILLVTLIIYSGIIYLTYPLLYSPDHALNLKSFLRYFHTIILPLFIVGMGLLTPAFQRDLHIEGLGSPMSLSALLFGVGMLLLYTLETPYLRPFYTPATFKHYSKNLAIRWRQDTEVLTERVRNQTGTKRLWVYLPLQDNSSDYLYNHGFMETVIRYQMTPTLTSVERSPNFMERPTGEIVKIWRNFNFLWFPVLDDSKTSALFEDKFRIPISKHRVSRVEKFEDHIKLFSAVR</sequence>
<name>A0A382T243_9ZZZZ</name>
<keyword evidence="1" id="KW-0812">Transmembrane</keyword>